<dbReference type="EMBL" id="CM056813">
    <property type="protein sequence ID" value="KAJ8642204.1"/>
    <property type="molecule type" value="Genomic_DNA"/>
</dbReference>
<reference evidence="1 2" key="1">
    <citation type="journal article" date="2022" name="Hortic Res">
        <title>A haplotype resolved chromosomal level avocado genome allows analysis of novel avocado genes.</title>
        <authorList>
            <person name="Nath O."/>
            <person name="Fletcher S.J."/>
            <person name="Hayward A."/>
            <person name="Shaw L.M."/>
            <person name="Masouleh A.K."/>
            <person name="Furtado A."/>
            <person name="Henry R.J."/>
            <person name="Mitter N."/>
        </authorList>
    </citation>
    <scope>NUCLEOTIDE SEQUENCE [LARGE SCALE GENOMIC DNA]</scope>
    <source>
        <strain evidence="2">cv. Hass</strain>
    </source>
</reference>
<gene>
    <name evidence="1" type="ORF">MRB53_018898</name>
</gene>
<proteinExistence type="predicted"/>
<protein>
    <submittedName>
        <fullName evidence="1">Uncharacterized protein</fullName>
    </submittedName>
</protein>
<organism evidence="1 2">
    <name type="scientific">Persea americana</name>
    <name type="common">Avocado</name>
    <dbReference type="NCBI Taxonomy" id="3435"/>
    <lineage>
        <taxon>Eukaryota</taxon>
        <taxon>Viridiplantae</taxon>
        <taxon>Streptophyta</taxon>
        <taxon>Embryophyta</taxon>
        <taxon>Tracheophyta</taxon>
        <taxon>Spermatophyta</taxon>
        <taxon>Magnoliopsida</taxon>
        <taxon>Magnoliidae</taxon>
        <taxon>Laurales</taxon>
        <taxon>Lauraceae</taxon>
        <taxon>Persea</taxon>
    </lineage>
</organism>
<name>A0ACC2M917_PERAE</name>
<evidence type="ECO:0000313" key="2">
    <source>
        <dbReference type="Proteomes" id="UP001234297"/>
    </source>
</evidence>
<sequence length="77" mass="8808">MGSCVCRLCLLNFVGFISSLWPEILQPLHKAGSLRFFNGIRGVRLRSLHGAISLFELWLSKRGIDRTDSCRHFSSWN</sequence>
<accession>A0ACC2M917</accession>
<keyword evidence="2" id="KW-1185">Reference proteome</keyword>
<comment type="caution">
    <text evidence="1">The sequence shown here is derived from an EMBL/GenBank/DDBJ whole genome shotgun (WGS) entry which is preliminary data.</text>
</comment>
<evidence type="ECO:0000313" key="1">
    <source>
        <dbReference type="EMBL" id="KAJ8642204.1"/>
    </source>
</evidence>
<dbReference type="Proteomes" id="UP001234297">
    <property type="component" value="Chromosome 5"/>
</dbReference>